<dbReference type="PROSITE" id="PS50090">
    <property type="entry name" value="MYB_LIKE"/>
    <property type="match status" value="3"/>
</dbReference>
<keyword evidence="4" id="KW-0539">Nucleus</keyword>
<dbReference type="Pfam" id="PF13921">
    <property type="entry name" value="Myb_DNA-bind_6"/>
    <property type="match status" value="1"/>
</dbReference>
<feature type="region of interest" description="Disordered" evidence="6">
    <location>
        <begin position="64"/>
        <end position="84"/>
    </location>
</feature>
<evidence type="ECO:0000259" key="8">
    <source>
        <dbReference type="PROSITE" id="PS51294"/>
    </source>
</evidence>
<accession>A0A8K1C284</accession>
<dbReference type="InterPro" id="IPR009057">
    <property type="entry name" value="Homeodomain-like_sf"/>
</dbReference>
<evidence type="ECO:0000256" key="4">
    <source>
        <dbReference type="ARBA" id="ARBA00023242"/>
    </source>
</evidence>
<feature type="compositionally biased region" description="Acidic residues" evidence="6">
    <location>
        <begin position="496"/>
        <end position="511"/>
    </location>
</feature>
<dbReference type="AlphaFoldDB" id="A0A8K1C284"/>
<gene>
    <name evidence="9" type="ORF">Poli38472_013790</name>
</gene>
<dbReference type="GO" id="GO:0042795">
    <property type="term" value="P:snRNA transcription by RNA polymerase II"/>
    <property type="evidence" value="ECO:0007669"/>
    <property type="project" value="TreeGrafter"/>
</dbReference>
<keyword evidence="10" id="KW-1185">Reference proteome</keyword>
<feature type="region of interest" description="Disordered" evidence="6">
    <location>
        <begin position="456"/>
        <end position="517"/>
    </location>
</feature>
<comment type="caution">
    <text evidence="9">The sequence shown here is derived from an EMBL/GenBank/DDBJ whole genome shotgun (WGS) entry which is preliminary data.</text>
</comment>
<dbReference type="Pfam" id="PF00249">
    <property type="entry name" value="Myb_DNA-binding"/>
    <property type="match status" value="2"/>
</dbReference>
<dbReference type="InterPro" id="IPR051575">
    <property type="entry name" value="Myb-like_DNA-bd"/>
</dbReference>
<dbReference type="CDD" id="cd00167">
    <property type="entry name" value="SANT"/>
    <property type="match status" value="2"/>
</dbReference>
<feature type="domain" description="HTH myb-type" evidence="8">
    <location>
        <begin position="393"/>
        <end position="451"/>
    </location>
</feature>
<dbReference type="EMBL" id="SPLM01000149">
    <property type="protein sequence ID" value="TMW55028.1"/>
    <property type="molecule type" value="Genomic_DNA"/>
</dbReference>
<dbReference type="PANTHER" id="PTHR46621">
    <property type="entry name" value="SNRNA-ACTIVATING PROTEIN COMPLEX SUBUNIT 4"/>
    <property type="match status" value="1"/>
</dbReference>
<proteinExistence type="predicted"/>
<dbReference type="PANTHER" id="PTHR46621:SF1">
    <property type="entry name" value="SNRNA-ACTIVATING PROTEIN COMPLEX SUBUNIT 4"/>
    <property type="match status" value="1"/>
</dbReference>
<dbReference type="GO" id="GO:0001006">
    <property type="term" value="F:RNA polymerase III type 3 promoter sequence-specific DNA binding"/>
    <property type="evidence" value="ECO:0007669"/>
    <property type="project" value="TreeGrafter"/>
</dbReference>
<name>A0A8K1C284_PYTOL</name>
<keyword evidence="3" id="KW-0804">Transcription</keyword>
<organism evidence="9 10">
    <name type="scientific">Pythium oligandrum</name>
    <name type="common">Mycoparasitic fungus</name>
    <dbReference type="NCBI Taxonomy" id="41045"/>
    <lineage>
        <taxon>Eukaryota</taxon>
        <taxon>Sar</taxon>
        <taxon>Stramenopiles</taxon>
        <taxon>Oomycota</taxon>
        <taxon>Peronosporomycetes</taxon>
        <taxon>Pythiales</taxon>
        <taxon>Pythiaceae</taxon>
        <taxon>Pythium</taxon>
    </lineage>
</organism>
<dbReference type="Proteomes" id="UP000794436">
    <property type="component" value="Unassembled WGS sequence"/>
</dbReference>
<evidence type="ECO:0000313" key="10">
    <source>
        <dbReference type="Proteomes" id="UP000794436"/>
    </source>
</evidence>
<keyword evidence="2" id="KW-0238">DNA-binding</keyword>
<feature type="domain" description="Myb-like" evidence="7">
    <location>
        <begin position="393"/>
        <end position="447"/>
    </location>
</feature>
<evidence type="ECO:0000256" key="6">
    <source>
        <dbReference type="SAM" id="MobiDB-lite"/>
    </source>
</evidence>
<feature type="domain" description="Myb-like" evidence="7">
    <location>
        <begin position="288"/>
        <end position="331"/>
    </location>
</feature>
<dbReference type="InterPro" id="IPR017930">
    <property type="entry name" value="Myb_dom"/>
</dbReference>
<evidence type="ECO:0000313" key="9">
    <source>
        <dbReference type="EMBL" id="TMW55028.1"/>
    </source>
</evidence>
<evidence type="ECO:0000256" key="5">
    <source>
        <dbReference type="SAM" id="Coils"/>
    </source>
</evidence>
<dbReference type="PROSITE" id="PS51294">
    <property type="entry name" value="HTH_MYB"/>
    <property type="match status" value="2"/>
</dbReference>
<dbReference type="InterPro" id="IPR001005">
    <property type="entry name" value="SANT/Myb"/>
</dbReference>
<evidence type="ECO:0000256" key="1">
    <source>
        <dbReference type="ARBA" id="ARBA00023015"/>
    </source>
</evidence>
<keyword evidence="5" id="KW-0175">Coiled coil</keyword>
<protein>
    <submittedName>
        <fullName evidence="9">Uncharacterized protein</fullName>
    </submittedName>
</protein>
<feature type="region of interest" description="Disordered" evidence="6">
    <location>
        <begin position="112"/>
        <end position="142"/>
    </location>
</feature>
<dbReference type="SMART" id="SM00717">
    <property type="entry name" value="SANT"/>
    <property type="match status" value="5"/>
</dbReference>
<dbReference type="GO" id="GO:0042796">
    <property type="term" value="P:snRNA transcription by RNA polymerase III"/>
    <property type="evidence" value="ECO:0007669"/>
    <property type="project" value="TreeGrafter"/>
</dbReference>
<dbReference type="SUPFAM" id="SSF46689">
    <property type="entry name" value="Homeodomain-like"/>
    <property type="match status" value="3"/>
</dbReference>
<sequence length="517" mass="58646">MAAQQRNELMLSALAANRAYAEELEQTLVTLSEEEKELQRSIQALRQRMAMRRAEKAMAALGCVSSSARESNDGSESDASVFEREPESRYKRIGVVPRSFIRQKASFFHGSPVKTPVESTGSLRKRGRPAAAKNPKTALSEPIPNEDTVFLRQHSHQAFIATASKVFTPKERETVSNFARQHIGDDFEREISLETWNQITRVAKPPIHRTGFACKLRWELHDNPSLRLGAWAKEEDKRLKELATGAVDPSIVNNWTEIAKRMPLPGRPPVHCLIRYQTKLCSSNLNVKFTPEEDELLCQAVEVFGERWATIADLMDGRIAEQLRHRWHLSLSPNVKLGKFSVVEDRRLLLALYAYHDRDELFQTDNVSWQQVCHHMPGRPPPPVRDRFLNSLNPEVTFRPWTAAEDATIKETVQSNGFDSAGLWSTLAAKLGNRTDNQVARRARYLLAGEFKRFQEDKKASEEQELPAVFQRASRPRRAAGATIHHELRSSYNASAEDDSERSGTEPEDAEVQTFVI</sequence>
<keyword evidence="1" id="KW-0805">Transcription regulation</keyword>
<feature type="domain" description="Myb-like" evidence="7">
    <location>
        <begin position="223"/>
        <end position="280"/>
    </location>
</feature>
<dbReference type="OrthoDB" id="2143914at2759"/>
<feature type="coiled-coil region" evidence="5">
    <location>
        <begin position="17"/>
        <end position="55"/>
    </location>
</feature>
<evidence type="ECO:0000256" key="2">
    <source>
        <dbReference type="ARBA" id="ARBA00023125"/>
    </source>
</evidence>
<feature type="domain" description="HTH myb-type" evidence="8">
    <location>
        <begin position="288"/>
        <end position="335"/>
    </location>
</feature>
<dbReference type="GO" id="GO:0000978">
    <property type="term" value="F:RNA polymerase II cis-regulatory region sequence-specific DNA binding"/>
    <property type="evidence" value="ECO:0007669"/>
    <property type="project" value="TreeGrafter"/>
</dbReference>
<dbReference type="Gene3D" id="1.10.10.60">
    <property type="entry name" value="Homeodomain-like"/>
    <property type="match status" value="4"/>
</dbReference>
<evidence type="ECO:0000256" key="3">
    <source>
        <dbReference type="ARBA" id="ARBA00023163"/>
    </source>
</evidence>
<dbReference type="GO" id="GO:0019185">
    <property type="term" value="C:snRNA-activating protein complex"/>
    <property type="evidence" value="ECO:0007669"/>
    <property type="project" value="TreeGrafter"/>
</dbReference>
<evidence type="ECO:0000259" key="7">
    <source>
        <dbReference type="PROSITE" id="PS50090"/>
    </source>
</evidence>
<reference evidence="9" key="1">
    <citation type="submission" date="2019-03" db="EMBL/GenBank/DDBJ databases">
        <title>Long read genome sequence of the mycoparasitic Pythium oligandrum ATCC 38472 isolated from sugarbeet rhizosphere.</title>
        <authorList>
            <person name="Gaulin E."/>
        </authorList>
    </citation>
    <scope>NUCLEOTIDE SEQUENCE</scope>
    <source>
        <strain evidence="9">ATCC 38472_TT</strain>
    </source>
</reference>